<sequence>MPRRSPPTALRLVQGPLPPRSQPRHTLPSVPRPVFQPVAYLPRGPSPTPRPRIPGESAATYSQLPPLDINFSSAPSSNSSSPVLGSSPASGSRVRGPWDHHRSIELRVDIDSILKMPMPVVVGA</sequence>
<dbReference type="GeneID" id="18820476"/>
<proteinExistence type="predicted"/>
<name>F8P503_SERL9</name>
<reference evidence="2" key="1">
    <citation type="submission" date="2011-04" db="EMBL/GenBank/DDBJ databases">
        <title>Evolution of plant cell wall degrading machinery underlies the functional diversity of forest fungi.</title>
        <authorList>
            <consortium name="US DOE Joint Genome Institute (JGI-PGF)"/>
            <person name="Eastwood D.C."/>
            <person name="Floudas D."/>
            <person name="Binder M."/>
            <person name="Majcherczyk A."/>
            <person name="Schneider P."/>
            <person name="Aerts A."/>
            <person name="Asiegbu F.O."/>
            <person name="Baker S.E."/>
            <person name="Barry K."/>
            <person name="Bendiksby M."/>
            <person name="Blumentritt M."/>
            <person name="Coutinho P.M."/>
            <person name="Cullen D."/>
            <person name="Cullen D."/>
            <person name="Gathman A."/>
            <person name="Goodell B."/>
            <person name="Henrissat B."/>
            <person name="Ihrmark K."/>
            <person name="Kauserud H."/>
            <person name="Kohler A."/>
            <person name="LaButti K."/>
            <person name="Lapidus A."/>
            <person name="Lavin J.L."/>
            <person name="Lee Y.-H."/>
            <person name="Lindquist E."/>
            <person name="Lilly W."/>
            <person name="Lucas S."/>
            <person name="Morin E."/>
            <person name="Murat C."/>
            <person name="Oguiza J.A."/>
            <person name="Park J."/>
            <person name="Pisabarro A.G."/>
            <person name="Riley R."/>
            <person name="Rosling A."/>
            <person name="Salamov A."/>
            <person name="Schmidt O."/>
            <person name="Schmutz J."/>
            <person name="Skrede I."/>
            <person name="Stenlid J."/>
            <person name="Wiebenga A."/>
            <person name="Xie X."/>
            <person name="Kues U."/>
            <person name="Hibbett D.S."/>
            <person name="Hoffmeister D."/>
            <person name="Hogberg N."/>
            <person name="Martin F."/>
            <person name="Grigoriev I.V."/>
            <person name="Watkinson S.C."/>
        </authorList>
    </citation>
    <scope>NUCLEOTIDE SEQUENCE</scope>
    <source>
        <strain evidence="2">S7.9</strain>
    </source>
</reference>
<evidence type="ECO:0000256" key="1">
    <source>
        <dbReference type="SAM" id="MobiDB-lite"/>
    </source>
</evidence>
<protein>
    <submittedName>
        <fullName evidence="2">Uncharacterized protein</fullName>
    </submittedName>
</protein>
<evidence type="ECO:0000313" key="2">
    <source>
        <dbReference type="EMBL" id="EGO21690.1"/>
    </source>
</evidence>
<dbReference type="EMBL" id="GL945438">
    <property type="protein sequence ID" value="EGO21690.1"/>
    <property type="molecule type" value="Genomic_DNA"/>
</dbReference>
<accession>F8P503</accession>
<dbReference type="RefSeq" id="XP_007321476.1">
    <property type="nucleotide sequence ID" value="XM_007321414.1"/>
</dbReference>
<dbReference type="Proteomes" id="UP000008064">
    <property type="component" value="Unassembled WGS sequence"/>
</dbReference>
<feature type="region of interest" description="Disordered" evidence="1">
    <location>
        <begin position="1"/>
        <end position="101"/>
    </location>
</feature>
<dbReference type="KEGG" id="sla:SERLADRAFT_474423"/>
<dbReference type="OrthoDB" id="3165590at2759"/>
<dbReference type="HOGENOM" id="CLU_134528_0_0_1"/>
<organism>
    <name type="scientific">Serpula lacrymans var. lacrymans (strain S7.9)</name>
    <name type="common">Dry rot fungus</name>
    <dbReference type="NCBI Taxonomy" id="578457"/>
    <lineage>
        <taxon>Eukaryota</taxon>
        <taxon>Fungi</taxon>
        <taxon>Dikarya</taxon>
        <taxon>Basidiomycota</taxon>
        <taxon>Agaricomycotina</taxon>
        <taxon>Agaricomycetes</taxon>
        <taxon>Agaricomycetidae</taxon>
        <taxon>Boletales</taxon>
        <taxon>Coniophorineae</taxon>
        <taxon>Serpulaceae</taxon>
        <taxon>Serpula</taxon>
    </lineage>
</organism>
<dbReference type="AlphaFoldDB" id="F8P503"/>
<feature type="compositionally biased region" description="Low complexity" evidence="1">
    <location>
        <begin position="72"/>
        <end position="92"/>
    </location>
</feature>
<gene>
    <name evidence="2" type="ORF">SERLADRAFT_474423</name>
</gene>